<dbReference type="InterPro" id="IPR000415">
    <property type="entry name" value="Nitroreductase-like"/>
</dbReference>
<sequence length="391" mass="42267">MPPLSDLLPSRRRFIALTGGGAVFATLPLGGCASTYPDEATQAWRATGPETDLRRHMLAHALLAPNPHNRQPWIADLSQPGRIGLLCDGQRLLPETDPFGRQILIGCGAFIELAVIAAAARGVAVEVQLFPDGAPAADALPRGHRVAVLHLRDAGSAPPDPLFAQIAQRHTNKAAYANDRALPVALTAQWAQTAQRFGLAGGVVSDAAGLERLRAITREAYEIECLTPRTWLESAQLMRIGPDAIARHRDGISLNERMPRLLHALGLFDPLQVPQPGSANLERVMARWAPFETGSGYLWLASSGNTRPQQVDAGRAYVRQHLQATAAGVQMHPLSQALQEFAEVRRPYLAVHQALGLDPQRNTVQMLARTGFALQATQPSPRRGLQALLQA</sequence>
<evidence type="ECO:0000313" key="1">
    <source>
        <dbReference type="EMBL" id="MEK8051448.1"/>
    </source>
</evidence>
<comment type="caution">
    <text evidence="1">The sequence shown here is derived from an EMBL/GenBank/DDBJ whole genome shotgun (WGS) entry which is preliminary data.</text>
</comment>
<proteinExistence type="predicted"/>
<dbReference type="InterPro" id="IPR006311">
    <property type="entry name" value="TAT_signal"/>
</dbReference>
<evidence type="ECO:0000313" key="2">
    <source>
        <dbReference type="Proteomes" id="UP001365405"/>
    </source>
</evidence>
<dbReference type="NCBIfam" id="NF047509">
    <property type="entry name" value="Rv3131_FMN_oxido"/>
    <property type="match status" value="1"/>
</dbReference>
<dbReference type="Proteomes" id="UP001365405">
    <property type="component" value="Unassembled WGS sequence"/>
</dbReference>
<name>A0ABU9CHV9_9BURK</name>
<dbReference type="EMBL" id="JBBUTH010000007">
    <property type="protein sequence ID" value="MEK8051448.1"/>
    <property type="molecule type" value="Genomic_DNA"/>
</dbReference>
<accession>A0ABU9CHV9</accession>
<keyword evidence="2" id="KW-1185">Reference proteome</keyword>
<dbReference type="RefSeq" id="WP_341411131.1">
    <property type="nucleotide sequence ID" value="NZ_JBBUTH010000007.1"/>
</dbReference>
<reference evidence="1 2" key="1">
    <citation type="submission" date="2024-04" db="EMBL/GenBank/DDBJ databases">
        <title>Novel species of the genus Ideonella isolated from streams.</title>
        <authorList>
            <person name="Lu H."/>
        </authorList>
    </citation>
    <scope>NUCLEOTIDE SEQUENCE [LARGE SCALE GENOMIC DNA]</scope>
    <source>
        <strain evidence="1 2">DXS22W</strain>
    </source>
</reference>
<organism evidence="1 2">
    <name type="scientific">Pseudaquabacterium inlustre</name>
    <dbReference type="NCBI Taxonomy" id="2984192"/>
    <lineage>
        <taxon>Bacteria</taxon>
        <taxon>Pseudomonadati</taxon>
        <taxon>Pseudomonadota</taxon>
        <taxon>Betaproteobacteria</taxon>
        <taxon>Burkholderiales</taxon>
        <taxon>Sphaerotilaceae</taxon>
        <taxon>Pseudaquabacterium</taxon>
    </lineage>
</organism>
<protein>
    <submittedName>
        <fullName evidence="1">Twin-arginine translocation pathway signal protein</fullName>
    </submittedName>
</protein>
<dbReference type="Gene3D" id="3.40.109.10">
    <property type="entry name" value="NADH Oxidase"/>
    <property type="match status" value="1"/>
</dbReference>
<gene>
    <name evidence="1" type="ORF">AACH10_14440</name>
</gene>
<dbReference type="PROSITE" id="PS51318">
    <property type="entry name" value="TAT"/>
    <property type="match status" value="1"/>
</dbReference>